<dbReference type="EC" id="2.7.13.3" evidence="2"/>
<keyword evidence="5" id="KW-0547">Nucleotide-binding</keyword>
<dbReference type="Proteomes" id="UP001057877">
    <property type="component" value="Chromosome"/>
</dbReference>
<keyword evidence="3" id="KW-0597">Phosphoprotein</keyword>
<dbReference type="SUPFAM" id="SSF55785">
    <property type="entry name" value="PYP-like sensor domain (PAS domain)"/>
    <property type="match status" value="1"/>
</dbReference>
<dbReference type="SUPFAM" id="SSF55874">
    <property type="entry name" value="ATPase domain of HSP90 chaperone/DNA topoisomerase II/histidine kinase"/>
    <property type="match status" value="1"/>
</dbReference>
<dbReference type="EMBL" id="CP091430">
    <property type="protein sequence ID" value="UVI27548.1"/>
    <property type="molecule type" value="Genomic_DNA"/>
</dbReference>
<dbReference type="Pfam" id="PF13426">
    <property type="entry name" value="PAS_9"/>
    <property type="match status" value="1"/>
</dbReference>
<evidence type="ECO:0000256" key="7">
    <source>
        <dbReference type="ARBA" id="ARBA00022840"/>
    </source>
</evidence>
<dbReference type="RefSeq" id="WP_258383636.1">
    <property type="nucleotide sequence ID" value="NZ_CP091430.1"/>
</dbReference>
<dbReference type="SMART" id="SM00387">
    <property type="entry name" value="HATPase_c"/>
    <property type="match status" value="1"/>
</dbReference>
<dbReference type="InterPro" id="IPR011712">
    <property type="entry name" value="Sig_transdc_His_kin_sub3_dim/P"/>
</dbReference>
<dbReference type="InterPro" id="IPR003594">
    <property type="entry name" value="HATPase_dom"/>
</dbReference>
<evidence type="ECO:0000256" key="3">
    <source>
        <dbReference type="ARBA" id="ARBA00022553"/>
    </source>
</evidence>
<keyword evidence="4" id="KW-0808">Transferase</keyword>
<comment type="catalytic activity">
    <reaction evidence="1">
        <text>ATP + protein L-histidine = ADP + protein N-phospho-L-histidine.</text>
        <dbReference type="EC" id="2.7.13.3"/>
    </reaction>
</comment>
<evidence type="ECO:0000256" key="1">
    <source>
        <dbReference type="ARBA" id="ARBA00000085"/>
    </source>
</evidence>
<dbReference type="PANTHER" id="PTHR24421">
    <property type="entry name" value="NITRATE/NITRITE SENSOR PROTEIN NARX-RELATED"/>
    <property type="match status" value="1"/>
</dbReference>
<dbReference type="CDD" id="cd00130">
    <property type="entry name" value="PAS"/>
    <property type="match status" value="1"/>
</dbReference>
<dbReference type="Gene3D" id="1.20.5.1930">
    <property type="match status" value="1"/>
</dbReference>
<accession>A0ABY5S278</accession>
<keyword evidence="8" id="KW-0902">Two-component regulatory system</keyword>
<proteinExistence type="predicted"/>
<dbReference type="PROSITE" id="PS50113">
    <property type="entry name" value="PAC"/>
    <property type="match status" value="1"/>
</dbReference>
<dbReference type="Pfam" id="PF07730">
    <property type="entry name" value="HisKA_3"/>
    <property type="match status" value="1"/>
</dbReference>
<evidence type="ECO:0000256" key="2">
    <source>
        <dbReference type="ARBA" id="ARBA00012438"/>
    </source>
</evidence>
<dbReference type="NCBIfam" id="TIGR00229">
    <property type="entry name" value="sensory_box"/>
    <property type="match status" value="1"/>
</dbReference>
<dbReference type="PANTHER" id="PTHR24421:SF10">
    <property type="entry name" value="NITRATE_NITRITE SENSOR PROTEIN NARQ"/>
    <property type="match status" value="1"/>
</dbReference>
<dbReference type="InterPro" id="IPR050482">
    <property type="entry name" value="Sensor_HK_TwoCompSys"/>
</dbReference>
<dbReference type="Pfam" id="PF02518">
    <property type="entry name" value="HATPase_c"/>
    <property type="match status" value="1"/>
</dbReference>
<dbReference type="SMART" id="SM00086">
    <property type="entry name" value="PAC"/>
    <property type="match status" value="1"/>
</dbReference>
<dbReference type="InterPro" id="IPR036890">
    <property type="entry name" value="HATPase_C_sf"/>
</dbReference>
<dbReference type="PROSITE" id="PS50112">
    <property type="entry name" value="PAS"/>
    <property type="match status" value="1"/>
</dbReference>
<dbReference type="InterPro" id="IPR000014">
    <property type="entry name" value="PAS"/>
</dbReference>
<evidence type="ECO:0000259" key="9">
    <source>
        <dbReference type="PROSITE" id="PS50112"/>
    </source>
</evidence>
<protein>
    <recommendedName>
        <fullName evidence="2">histidine kinase</fullName>
        <ecNumber evidence="2">2.7.13.3</ecNumber>
    </recommendedName>
</protein>
<evidence type="ECO:0000259" key="10">
    <source>
        <dbReference type="PROSITE" id="PS50113"/>
    </source>
</evidence>
<keyword evidence="6" id="KW-0418">Kinase</keyword>
<dbReference type="Gene3D" id="3.30.450.20">
    <property type="entry name" value="PAS domain"/>
    <property type="match status" value="1"/>
</dbReference>
<keyword evidence="7" id="KW-0067">ATP-binding</keyword>
<evidence type="ECO:0000256" key="5">
    <source>
        <dbReference type="ARBA" id="ARBA00022741"/>
    </source>
</evidence>
<gene>
    <name evidence="11" type="ORF">L1F29_18950</name>
</gene>
<evidence type="ECO:0000256" key="8">
    <source>
        <dbReference type="ARBA" id="ARBA00023012"/>
    </source>
</evidence>
<evidence type="ECO:0000256" key="4">
    <source>
        <dbReference type="ARBA" id="ARBA00022679"/>
    </source>
</evidence>
<evidence type="ECO:0000313" key="11">
    <source>
        <dbReference type="EMBL" id="UVI27548.1"/>
    </source>
</evidence>
<dbReference type="InterPro" id="IPR000700">
    <property type="entry name" value="PAS-assoc_C"/>
</dbReference>
<feature type="domain" description="PAS" evidence="9">
    <location>
        <begin position="43"/>
        <end position="87"/>
    </location>
</feature>
<evidence type="ECO:0000313" key="12">
    <source>
        <dbReference type="Proteomes" id="UP001057877"/>
    </source>
</evidence>
<dbReference type="InterPro" id="IPR001610">
    <property type="entry name" value="PAC"/>
</dbReference>
<organism evidence="11 12">
    <name type="scientific">Paenibacillus spongiae</name>
    <dbReference type="NCBI Taxonomy" id="2909671"/>
    <lineage>
        <taxon>Bacteria</taxon>
        <taxon>Bacillati</taxon>
        <taxon>Bacillota</taxon>
        <taxon>Bacilli</taxon>
        <taxon>Bacillales</taxon>
        <taxon>Paenibacillaceae</taxon>
        <taxon>Paenibacillus</taxon>
    </lineage>
</organism>
<sequence length="372" mass="42327">MNNSWDRTESELIGPHVKGLLTRLEEQIGDNDFRQDLKDSLKQLADVKYALDESSIVAVTDRKGRIIYVNDKFCQISMYNREELIGKDHRIINSGYHGKEFMKGLWTTIISGNVWTGDIKNRAKDGSNYWVHTTIVPFLDEAGQPYQFLAIRNEVTRLKKVEEDLQHMVAQVMRIQEEERRRFSRELHDGIGQSLFSLLIQMDRITSAKDANTEQLGQVRNHIVAIMEEVRGLAWQMRPSVLDDLGVVPALRSYIDNFSTHYGIQVALSCNLRNRLQPQAETAIYRIIQEALTNIAKYADVSDAEVSIVESETEVVTRIADRGNGFDTTVRSSGVGLFSMEERARVVGGRFELVSAPDEGTVITFTIMKQRV</sequence>
<feature type="domain" description="PAC" evidence="10">
    <location>
        <begin position="115"/>
        <end position="167"/>
    </location>
</feature>
<dbReference type="Gene3D" id="3.30.565.10">
    <property type="entry name" value="Histidine kinase-like ATPase, C-terminal domain"/>
    <property type="match status" value="1"/>
</dbReference>
<dbReference type="CDD" id="cd16917">
    <property type="entry name" value="HATPase_UhpB-NarQ-NarX-like"/>
    <property type="match status" value="1"/>
</dbReference>
<keyword evidence="12" id="KW-1185">Reference proteome</keyword>
<reference evidence="11" key="1">
    <citation type="submission" date="2022-01" db="EMBL/GenBank/DDBJ databases">
        <title>Paenibacillus spongiae sp. nov., isolated from marine sponge.</title>
        <authorList>
            <person name="Li Z."/>
            <person name="Zhang M."/>
        </authorList>
    </citation>
    <scope>NUCLEOTIDE SEQUENCE</scope>
    <source>
        <strain evidence="11">PHS-Z3</strain>
    </source>
</reference>
<name>A0ABY5S278_9BACL</name>
<evidence type="ECO:0000256" key="6">
    <source>
        <dbReference type="ARBA" id="ARBA00022777"/>
    </source>
</evidence>
<dbReference type="InterPro" id="IPR035965">
    <property type="entry name" value="PAS-like_dom_sf"/>
</dbReference>